<keyword evidence="8" id="KW-1185">Reference proteome</keyword>
<dbReference type="InterPro" id="IPR013762">
    <property type="entry name" value="Integrase-like_cat_sf"/>
</dbReference>
<evidence type="ECO:0000256" key="1">
    <source>
        <dbReference type="ARBA" id="ARBA00023125"/>
    </source>
</evidence>
<dbReference type="Proteomes" id="UP000263377">
    <property type="component" value="Unassembled WGS sequence"/>
</dbReference>
<proteinExistence type="predicted"/>
<dbReference type="AlphaFoldDB" id="A0A373A1Q1"/>
<dbReference type="InterPro" id="IPR002104">
    <property type="entry name" value="Integrase_catalytic"/>
</dbReference>
<dbReference type="GO" id="GO:0003677">
    <property type="term" value="F:DNA binding"/>
    <property type="evidence" value="ECO:0007669"/>
    <property type="project" value="UniProtKB-UniRule"/>
</dbReference>
<dbReference type="InterPro" id="IPR010998">
    <property type="entry name" value="Integrase_recombinase_N"/>
</dbReference>
<feature type="region of interest" description="Disordered" evidence="4">
    <location>
        <begin position="439"/>
        <end position="466"/>
    </location>
</feature>
<evidence type="ECO:0000256" key="4">
    <source>
        <dbReference type="SAM" id="MobiDB-lite"/>
    </source>
</evidence>
<dbReference type="SUPFAM" id="SSF56349">
    <property type="entry name" value="DNA breaking-rejoining enzymes"/>
    <property type="match status" value="1"/>
</dbReference>
<feature type="domain" description="Tyr recombinase" evidence="5">
    <location>
        <begin position="224"/>
        <end position="424"/>
    </location>
</feature>
<feature type="domain" description="Core-binding (CB)" evidence="6">
    <location>
        <begin position="95"/>
        <end position="183"/>
    </location>
</feature>
<reference evidence="7 8" key="1">
    <citation type="submission" date="2018-08" db="EMBL/GenBank/DDBJ databases">
        <title>Diversity &amp; Physiological Properties of Lignin-Decomposing Actinobacteria from Soil.</title>
        <authorList>
            <person name="Roh S.G."/>
            <person name="Kim S.B."/>
        </authorList>
    </citation>
    <scope>NUCLEOTIDE SEQUENCE [LARGE SCALE GENOMIC DNA]</scope>
    <source>
        <strain evidence="7 8">MMS17-GH009</strain>
    </source>
</reference>
<dbReference type="PANTHER" id="PTHR30349:SF91">
    <property type="entry name" value="INTA PROTEIN"/>
    <property type="match status" value="1"/>
</dbReference>
<evidence type="ECO:0000256" key="2">
    <source>
        <dbReference type="ARBA" id="ARBA00023172"/>
    </source>
</evidence>
<dbReference type="EMBL" id="QVIG01000001">
    <property type="protein sequence ID" value="RGD62078.1"/>
    <property type="molecule type" value="Genomic_DNA"/>
</dbReference>
<evidence type="ECO:0000259" key="5">
    <source>
        <dbReference type="PROSITE" id="PS51898"/>
    </source>
</evidence>
<dbReference type="InterPro" id="IPR011010">
    <property type="entry name" value="DNA_brk_join_enz"/>
</dbReference>
<dbReference type="InterPro" id="IPR044068">
    <property type="entry name" value="CB"/>
</dbReference>
<protein>
    <submittedName>
        <fullName evidence="7">Site-specific integrase</fullName>
    </submittedName>
</protein>
<name>A0A373A1Q1_9ACTN</name>
<comment type="caution">
    <text evidence="7">The sequence shown here is derived from an EMBL/GenBank/DDBJ whole genome shotgun (WGS) entry which is preliminary data.</text>
</comment>
<sequence length="466" mass="52380">MRSPALPKEDVMHGTGTIYKRCGCRNPHTGRQLGSLCPDLPHRGHGSWYLAMPRRAAVDDHRSRLRRGGYRTRADAERALKRLQDHDHVHDGGLLTTGQWLQRWYVIVEPHLRPSTARGYRQHLEQYLIPLLGRELLCELTNDAVQQAFSTIVRRHQDMSRPVSAGTLRRVQATLRAALNLAVRSGLLATNPARHLDLPRAPRPYPVVWTDNRVAEWRRTGERPPVAVWTPVQTAAFLAFASDHRLYALYHLYALRGLRRGEGAGLRWSDFDASGHTLTVARQLQQRENGRLEVCSVKTRAGERTIALDRNTIHALITHRNRQEEEQLAAGTDWNESDFIFTDAYGRPLRPDYIGHVFQNMVRRSGLPPVRLHDLRHGAASLALTGGSDLKVVQAQLGHSTIMTTADTYTSVLPETAHLSAEATARVVIDAARKLSRGIRYQSTPRKRRAKGRQGVSPKGGIRSSA</sequence>
<organism evidence="7 8">
    <name type="scientific">Kitasatospora xanthocidica</name>
    <dbReference type="NCBI Taxonomy" id="83382"/>
    <lineage>
        <taxon>Bacteria</taxon>
        <taxon>Bacillati</taxon>
        <taxon>Actinomycetota</taxon>
        <taxon>Actinomycetes</taxon>
        <taxon>Kitasatosporales</taxon>
        <taxon>Streptomycetaceae</taxon>
        <taxon>Kitasatospora</taxon>
    </lineage>
</organism>
<gene>
    <name evidence="7" type="ORF">DR950_33890</name>
</gene>
<dbReference type="InterPro" id="IPR050090">
    <property type="entry name" value="Tyrosine_recombinase_XerCD"/>
</dbReference>
<keyword evidence="2" id="KW-0233">DNA recombination</keyword>
<dbReference type="GO" id="GO:0006310">
    <property type="term" value="P:DNA recombination"/>
    <property type="evidence" value="ECO:0007669"/>
    <property type="project" value="UniProtKB-KW"/>
</dbReference>
<dbReference type="PROSITE" id="PS51898">
    <property type="entry name" value="TYR_RECOMBINASE"/>
    <property type="match status" value="1"/>
</dbReference>
<dbReference type="CDD" id="cd01189">
    <property type="entry name" value="INT_ICEBs1_C_like"/>
    <property type="match status" value="1"/>
</dbReference>
<evidence type="ECO:0000259" key="6">
    <source>
        <dbReference type="PROSITE" id="PS51900"/>
    </source>
</evidence>
<dbReference type="PANTHER" id="PTHR30349">
    <property type="entry name" value="PHAGE INTEGRASE-RELATED"/>
    <property type="match status" value="1"/>
</dbReference>
<dbReference type="Pfam" id="PF00589">
    <property type="entry name" value="Phage_integrase"/>
    <property type="match status" value="1"/>
</dbReference>
<dbReference type="Gene3D" id="1.10.443.10">
    <property type="entry name" value="Intergrase catalytic core"/>
    <property type="match status" value="1"/>
</dbReference>
<evidence type="ECO:0000256" key="3">
    <source>
        <dbReference type="PROSITE-ProRule" id="PRU01248"/>
    </source>
</evidence>
<dbReference type="PROSITE" id="PS51900">
    <property type="entry name" value="CB"/>
    <property type="match status" value="1"/>
</dbReference>
<evidence type="ECO:0000313" key="8">
    <source>
        <dbReference type="Proteomes" id="UP000263377"/>
    </source>
</evidence>
<accession>A0A373A1Q1</accession>
<evidence type="ECO:0000313" key="7">
    <source>
        <dbReference type="EMBL" id="RGD62078.1"/>
    </source>
</evidence>
<keyword evidence="1 3" id="KW-0238">DNA-binding</keyword>
<dbReference type="GO" id="GO:0015074">
    <property type="term" value="P:DNA integration"/>
    <property type="evidence" value="ECO:0007669"/>
    <property type="project" value="InterPro"/>
</dbReference>
<dbReference type="Gene3D" id="1.10.150.130">
    <property type="match status" value="1"/>
</dbReference>